<dbReference type="GO" id="GO:0005737">
    <property type="term" value="C:cytoplasm"/>
    <property type="evidence" value="ECO:0007669"/>
    <property type="project" value="TreeGrafter"/>
</dbReference>
<dbReference type="EMBL" id="GAIX01005466">
    <property type="protein sequence ID" value="JAA87094.1"/>
    <property type="molecule type" value="Transcribed_RNA"/>
</dbReference>
<evidence type="ECO:0000259" key="2">
    <source>
        <dbReference type="PROSITE" id="PS50196"/>
    </source>
</evidence>
<dbReference type="PANTHER" id="PTHR23138">
    <property type="entry name" value="RAN BINDING PROTEIN"/>
    <property type="match status" value="1"/>
</dbReference>
<dbReference type="Gene3D" id="2.30.29.30">
    <property type="entry name" value="Pleckstrin-homology domain (PH domain)/Phosphotyrosine-binding domain (PTB)"/>
    <property type="match status" value="1"/>
</dbReference>
<accession>S4P9I4</accession>
<proteinExistence type="predicted"/>
<evidence type="ECO:0000313" key="3">
    <source>
        <dbReference type="EMBL" id="JAA87094.1"/>
    </source>
</evidence>
<dbReference type="PANTHER" id="PTHR23138:SF87">
    <property type="entry name" value="E3 SUMO-PROTEIN LIGASE RANBP2"/>
    <property type="match status" value="1"/>
</dbReference>
<dbReference type="GO" id="GO:0005643">
    <property type="term" value="C:nuclear pore"/>
    <property type="evidence" value="ECO:0007669"/>
    <property type="project" value="TreeGrafter"/>
</dbReference>
<organism evidence="3">
    <name type="scientific">Pararge aegeria</name>
    <name type="common">speckled wood butterfly</name>
    <dbReference type="NCBI Taxonomy" id="116150"/>
    <lineage>
        <taxon>Eukaryota</taxon>
        <taxon>Metazoa</taxon>
        <taxon>Ecdysozoa</taxon>
        <taxon>Arthropoda</taxon>
        <taxon>Hexapoda</taxon>
        <taxon>Insecta</taxon>
        <taxon>Pterygota</taxon>
        <taxon>Neoptera</taxon>
        <taxon>Endopterygota</taxon>
        <taxon>Lepidoptera</taxon>
        <taxon>Glossata</taxon>
        <taxon>Ditrysia</taxon>
        <taxon>Papilionoidea</taxon>
        <taxon>Nymphalidae</taxon>
        <taxon>Satyrinae</taxon>
        <taxon>Satyrini</taxon>
        <taxon>Parargina</taxon>
        <taxon>Pararge</taxon>
    </lineage>
</organism>
<dbReference type="PROSITE" id="PS50196">
    <property type="entry name" value="RANBD1"/>
    <property type="match status" value="1"/>
</dbReference>
<feature type="compositionally biased region" description="Polar residues" evidence="1">
    <location>
        <begin position="17"/>
        <end position="26"/>
    </location>
</feature>
<dbReference type="InterPro" id="IPR011993">
    <property type="entry name" value="PH-like_dom_sf"/>
</dbReference>
<dbReference type="Pfam" id="PF00638">
    <property type="entry name" value="Ran_BP1"/>
    <property type="match status" value="1"/>
</dbReference>
<dbReference type="SMART" id="SM00160">
    <property type="entry name" value="RanBD"/>
    <property type="match status" value="1"/>
</dbReference>
<feature type="region of interest" description="Disordered" evidence="1">
    <location>
        <begin position="1"/>
        <end position="65"/>
    </location>
</feature>
<dbReference type="InterPro" id="IPR000156">
    <property type="entry name" value="Ran_bind_dom"/>
</dbReference>
<feature type="non-terminal residue" evidence="3">
    <location>
        <position position="216"/>
    </location>
</feature>
<feature type="domain" description="RanBD1" evidence="2">
    <location>
        <begin position="71"/>
        <end position="196"/>
    </location>
</feature>
<dbReference type="SUPFAM" id="SSF50729">
    <property type="entry name" value="PH domain-like"/>
    <property type="match status" value="1"/>
</dbReference>
<reference evidence="3" key="2">
    <citation type="submission" date="2013-05" db="EMBL/GenBank/DDBJ databases">
        <authorList>
            <person name="Carter J.-M."/>
            <person name="Baker S.C."/>
            <person name="Pink R."/>
            <person name="Carter D.R.F."/>
            <person name="Collins A."/>
            <person name="Tomlin J."/>
            <person name="Gibbs M."/>
            <person name="Breuker C.J."/>
        </authorList>
    </citation>
    <scope>NUCLEOTIDE SEQUENCE</scope>
    <source>
        <tissue evidence="3">Ovary</tissue>
    </source>
</reference>
<protein>
    <submittedName>
        <fullName evidence="3">Ran-binding protein</fullName>
    </submittedName>
</protein>
<reference evidence="3" key="1">
    <citation type="journal article" date="2013" name="BMC Genomics">
        <title>Unscrambling butterfly oogenesis.</title>
        <authorList>
            <person name="Carter J.M."/>
            <person name="Baker S.C."/>
            <person name="Pink R."/>
            <person name="Carter D.R."/>
            <person name="Collins A."/>
            <person name="Tomlin J."/>
            <person name="Gibbs M."/>
            <person name="Breuker C.J."/>
        </authorList>
    </citation>
    <scope>NUCLEOTIDE SEQUENCE</scope>
    <source>
        <tissue evidence="3">Ovary</tissue>
    </source>
</reference>
<dbReference type="AlphaFoldDB" id="S4P9I4"/>
<sequence>MESVSITPVKAPLLETPKTNITSLGKSTGIYEFSFKPSTKGKSPVKSPKDDKGDDSDDNEYASEDEGHHIHFSPVIAMPEKIEVVTGEEQEEELYCHRAKLFIFNKEWKERGVGNVKILKHKETGNLRVLMRRDQIHKICLNHTLVPEIIYKPKDDKTWLFYANDFSEGQVVLQHFCLRFKNKEIALQFKDAVDKALAGKKVLFGANNQPHSENTT</sequence>
<dbReference type="GO" id="GO:0005096">
    <property type="term" value="F:GTPase activator activity"/>
    <property type="evidence" value="ECO:0007669"/>
    <property type="project" value="TreeGrafter"/>
</dbReference>
<feature type="compositionally biased region" description="Acidic residues" evidence="1">
    <location>
        <begin position="53"/>
        <end position="64"/>
    </location>
</feature>
<name>S4P9I4_9NEOP</name>
<dbReference type="InterPro" id="IPR045255">
    <property type="entry name" value="RanBP1-like"/>
</dbReference>
<evidence type="ECO:0000256" key="1">
    <source>
        <dbReference type="SAM" id="MobiDB-lite"/>
    </source>
</evidence>
<dbReference type="FunFam" id="2.30.29.30:FF:000018">
    <property type="entry name" value="E3 SUMO-protein ligase RanBP2"/>
    <property type="match status" value="1"/>
</dbReference>